<organism evidence="2">
    <name type="scientific">uncultured prokaryote</name>
    <dbReference type="NCBI Taxonomy" id="198431"/>
    <lineage>
        <taxon>unclassified sequences</taxon>
        <taxon>environmental samples</taxon>
    </lineage>
</organism>
<dbReference type="EMBL" id="LN853734">
    <property type="protein sequence ID" value="CRY96587.1"/>
    <property type="molecule type" value="Genomic_DNA"/>
</dbReference>
<reference evidence="2" key="1">
    <citation type="submission" date="2015-06" db="EMBL/GenBank/DDBJ databases">
        <authorList>
            <person name="Joergensen T."/>
        </authorList>
    </citation>
    <scope>NUCLEOTIDE SEQUENCE</scope>
    <source>
        <strain evidence="2">RGFK1157</strain>
    </source>
</reference>
<protein>
    <submittedName>
        <fullName evidence="2">Uncharacterized protein</fullName>
    </submittedName>
</protein>
<name>A0A0H5QLD7_9ZZZZ</name>
<accession>A0A0H5QLD7</accession>
<evidence type="ECO:0000256" key="1">
    <source>
        <dbReference type="SAM" id="MobiDB-lite"/>
    </source>
</evidence>
<evidence type="ECO:0000313" key="2">
    <source>
        <dbReference type="EMBL" id="CRY96587.1"/>
    </source>
</evidence>
<dbReference type="AlphaFoldDB" id="A0A0H5QLD7"/>
<proteinExistence type="predicted"/>
<reference evidence="2" key="2">
    <citation type="submission" date="2015-07" db="EMBL/GenBank/DDBJ databases">
        <title>Plasmids, circular viruses and viroids from rat gut.</title>
        <authorList>
            <person name="Jorgensen T.J."/>
            <person name="Hansen M.A."/>
            <person name="Xu Z."/>
            <person name="Tabak M.A."/>
            <person name="Sorensen S.J."/>
            <person name="Hansen L.H."/>
        </authorList>
    </citation>
    <scope>NUCLEOTIDE SEQUENCE</scope>
    <source>
        <strain evidence="2">RGFK1157</strain>
    </source>
</reference>
<feature type="region of interest" description="Disordered" evidence="1">
    <location>
        <begin position="81"/>
        <end position="101"/>
    </location>
</feature>
<sequence length="101" mass="11064">MKGSDRRDAARPYRCRDKAMSERNELGPTRVDVLPRNRISHRPSEQGWVLHGVCVLLQEVVEMGGFAIELKAHRRIVPSPSAVQTKCGTCPGATPEGGADV</sequence>